<sequence length="179" mass="19808">MGFPADGVLLTKWSSKPADHKIVRVRNNQRRHRERVKSRIADLESRLAETQLELQRALSTIERLTAEPGHAACHRSTIAPGDADRNTPLLGCASSTTTTETWSVDEESCCDLNPPGPEESTTRCRDAYKIIAEQNYAGLDAFTLREWLQPGFRGASAKDDGCRVENGLLFSLLDHISSS</sequence>
<protein>
    <recommendedName>
        <fullName evidence="4">BZIP domain-containing protein</fullName>
    </recommendedName>
</protein>
<reference evidence="2 3" key="1">
    <citation type="submission" date="2015-09" db="EMBL/GenBank/DDBJ databases">
        <title>Draft genome of a European isolate of the apple canker pathogen Neonectria ditissima.</title>
        <authorList>
            <person name="Gomez-Cortecero A."/>
            <person name="Harrison R.J."/>
            <person name="Armitage A.D."/>
        </authorList>
    </citation>
    <scope>NUCLEOTIDE SEQUENCE [LARGE SCALE GENOMIC DNA]</scope>
    <source>
        <strain evidence="2 3">R09/05</strain>
    </source>
</reference>
<evidence type="ECO:0000313" key="2">
    <source>
        <dbReference type="EMBL" id="KPM34829.1"/>
    </source>
</evidence>
<keyword evidence="3" id="KW-1185">Reference proteome</keyword>
<dbReference type="AlphaFoldDB" id="A0A0P7B767"/>
<comment type="caution">
    <text evidence="2">The sequence shown here is derived from an EMBL/GenBank/DDBJ whole genome shotgun (WGS) entry which is preliminary data.</text>
</comment>
<dbReference type="STRING" id="78410.A0A0P7B767"/>
<dbReference type="OrthoDB" id="4505928at2759"/>
<name>A0A0P7B767_9HYPO</name>
<dbReference type="Proteomes" id="UP000050424">
    <property type="component" value="Unassembled WGS sequence"/>
</dbReference>
<dbReference type="GO" id="GO:0003700">
    <property type="term" value="F:DNA-binding transcription factor activity"/>
    <property type="evidence" value="ECO:0007669"/>
    <property type="project" value="InterPro"/>
</dbReference>
<evidence type="ECO:0008006" key="4">
    <source>
        <dbReference type="Google" id="ProtNLM"/>
    </source>
</evidence>
<feature type="coiled-coil region" evidence="1">
    <location>
        <begin position="26"/>
        <end position="67"/>
    </location>
</feature>
<proteinExistence type="predicted"/>
<evidence type="ECO:0000313" key="3">
    <source>
        <dbReference type="Proteomes" id="UP000050424"/>
    </source>
</evidence>
<dbReference type="PANTHER" id="PTHR42070:SF1">
    <property type="entry name" value="FILAMENT ASSOCIATED PROTEIN, PUTATIVE (AFU_ORTHOLOGUE AFUA_8G06630)-RELATED"/>
    <property type="match status" value="1"/>
</dbReference>
<gene>
    <name evidence="2" type="ORF">AK830_g11746</name>
</gene>
<dbReference type="PANTHER" id="PTHR42070">
    <property type="entry name" value="FILAMENT ASSOCIATED PROTEIN, PUTATIVE (AFU_ORTHOLOGUE AFUA_8G06630)-RELATED"/>
    <property type="match status" value="1"/>
</dbReference>
<evidence type="ECO:0000256" key="1">
    <source>
        <dbReference type="SAM" id="Coils"/>
    </source>
</evidence>
<dbReference type="InterPro" id="IPR046347">
    <property type="entry name" value="bZIP_sf"/>
</dbReference>
<accession>A0A0P7B767</accession>
<organism evidence="2 3">
    <name type="scientific">Neonectria ditissima</name>
    <dbReference type="NCBI Taxonomy" id="78410"/>
    <lineage>
        <taxon>Eukaryota</taxon>
        <taxon>Fungi</taxon>
        <taxon>Dikarya</taxon>
        <taxon>Ascomycota</taxon>
        <taxon>Pezizomycotina</taxon>
        <taxon>Sordariomycetes</taxon>
        <taxon>Hypocreomycetidae</taxon>
        <taxon>Hypocreales</taxon>
        <taxon>Nectriaceae</taxon>
        <taxon>Neonectria</taxon>
    </lineage>
</organism>
<dbReference type="EMBL" id="LKCW01000298">
    <property type="protein sequence ID" value="KPM34829.1"/>
    <property type="molecule type" value="Genomic_DNA"/>
</dbReference>
<dbReference type="Gene3D" id="1.20.5.170">
    <property type="match status" value="1"/>
</dbReference>
<keyword evidence="1" id="KW-0175">Coiled coil</keyword>
<dbReference type="SUPFAM" id="SSF57959">
    <property type="entry name" value="Leucine zipper domain"/>
    <property type="match status" value="1"/>
</dbReference>
<dbReference type="CDD" id="cd14688">
    <property type="entry name" value="bZIP_YAP"/>
    <property type="match status" value="1"/>
</dbReference>